<dbReference type="AlphaFoldDB" id="A0A7W6F890"/>
<dbReference type="RefSeq" id="WP_183507825.1">
    <property type="nucleotide sequence ID" value="NZ_BSPG01000018.1"/>
</dbReference>
<evidence type="ECO:0000313" key="2">
    <source>
        <dbReference type="EMBL" id="MBB3904189.1"/>
    </source>
</evidence>
<reference evidence="4" key="2">
    <citation type="journal article" date="2019" name="Int. J. Syst. Evol. Microbiol.">
        <title>The Global Catalogue of Microorganisms (GCM) 10K type strain sequencing project: providing services to taxonomists for standard genome sequencing and annotation.</title>
        <authorList>
            <consortium name="The Broad Institute Genomics Platform"/>
            <consortium name="The Broad Institute Genome Sequencing Center for Infectious Disease"/>
            <person name="Wu L."/>
            <person name="Ma J."/>
        </authorList>
    </citation>
    <scope>NUCLEOTIDE SEQUENCE [LARGE SCALE GENOMIC DNA]</scope>
    <source>
        <strain evidence="4">NBRC 107710</strain>
    </source>
</reference>
<dbReference type="Proteomes" id="UP001156881">
    <property type="component" value="Unassembled WGS sequence"/>
</dbReference>
<dbReference type="Proteomes" id="UP000517759">
    <property type="component" value="Unassembled WGS sequence"/>
</dbReference>
<evidence type="ECO:0000313" key="4">
    <source>
        <dbReference type="Proteomes" id="UP001156881"/>
    </source>
</evidence>
<accession>A0A7W6F890</accession>
<organism evidence="2 3">
    <name type="scientific">Methylobacterium brachythecii</name>
    <dbReference type="NCBI Taxonomy" id="1176177"/>
    <lineage>
        <taxon>Bacteria</taxon>
        <taxon>Pseudomonadati</taxon>
        <taxon>Pseudomonadota</taxon>
        <taxon>Alphaproteobacteria</taxon>
        <taxon>Hyphomicrobiales</taxon>
        <taxon>Methylobacteriaceae</taxon>
        <taxon>Methylobacterium</taxon>
    </lineage>
</organism>
<dbReference type="GO" id="GO:0019068">
    <property type="term" value="P:virion assembly"/>
    <property type="evidence" value="ECO:0007669"/>
    <property type="project" value="InterPro"/>
</dbReference>
<dbReference type="EMBL" id="BSPG01000018">
    <property type="protein sequence ID" value="GLS45149.1"/>
    <property type="molecule type" value="Genomic_DNA"/>
</dbReference>
<dbReference type="Pfam" id="PF05354">
    <property type="entry name" value="Phage_attach"/>
    <property type="match status" value="1"/>
</dbReference>
<evidence type="ECO:0000313" key="1">
    <source>
        <dbReference type="EMBL" id="GLS45149.1"/>
    </source>
</evidence>
<reference evidence="1" key="1">
    <citation type="journal article" date="2014" name="Int. J. Syst. Evol. Microbiol.">
        <title>Complete genome of a new Firmicutes species belonging to the dominant human colonic microbiota ('Ruminococcus bicirculans') reveals two chromosomes and a selective capacity to utilize plant glucans.</title>
        <authorList>
            <consortium name="NISC Comparative Sequencing Program"/>
            <person name="Wegmann U."/>
            <person name="Louis P."/>
            <person name="Goesmann A."/>
            <person name="Henrissat B."/>
            <person name="Duncan S.H."/>
            <person name="Flint H.J."/>
        </authorList>
    </citation>
    <scope>NUCLEOTIDE SEQUENCE</scope>
    <source>
        <strain evidence="1">NBRC 107710</strain>
    </source>
</reference>
<dbReference type="InterPro" id="IPR008018">
    <property type="entry name" value="Phage_tail_attach_FII"/>
</dbReference>
<reference evidence="1" key="4">
    <citation type="submission" date="2023-01" db="EMBL/GenBank/DDBJ databases">
        <title>Draft genome sequence of Methylobacterium brachythecii strain NBRC 107710.</title>
        <authorList>
            <person name="Sun Q."/>
            <person name="Mori K."/>
        </authorList>
    </citation>
    <scope>NUCLEOTIDE SEQUENCE</scope>
    <source>
        <strain evidence="1">NBRC 107710</strain>
    </source>
</reference>
<evidence type="ECO:0000313" key="3">
    <source>
        <dbReference type="Proteomes" id="UP000517759"/>
    </source>
</evidence>
<comment type="caution">
    <text evidence="2">The sequence shown here is derived from an EMBL/GenBank/DDBJ whole genome shotgun (WGS) entry which is preliminary data.</text>
</comment>
<name>A0A7W6F890_9HYPH</name>
<keyword evidence="4" id="KW-1185">Reference proteome</keyword>
<protein>
    <submittedName>
        <fullName evidence="2">Uncharacterized protein</fullName>
    </submittedName>
</protein>
<reference evidence="2 3" key="3">
    <citation type="submission" date="2020-08" db="EMBL/GenBank/DDBJ databases">
        <title>Genomic Encyclopedia of Type Strains, Phase IV (KMG-IV): sequencing the most valuable type-strain genomes for metagenomic binning, comparative biology and taxonomic classification.</title>
        <authorList>
            <person name="Goeker M."/>
        </authorList>
    </citation>
    <scope>NUCLEOTIDE SEQUENCE [LARGE SCALE GENOMIC DNA]</scope>
    <source>
        <strain evidence="2 3">DSM 24105</strain>
    </source>
</reference>
<dbReference type="EMBL" id="JACIDN010000007">
    <property type="protein sequence ID" value="MBB3904189.1"/>
    <property type="molecule type" value="Genomic_DNA"/>
</dbReference>
<gene>
    <name evidence="1" type="ORF">GCM10007884_31380</name>
    <name evidence="2" type="ORF">GGR33_003708</name>
</gene>
<proteinExistence type="predicted"/>
<sequence length="119" mass="12658">MSAFSLAIDSIFDDPNIAGDALWRAGGQGDGVPVRIIRKSPEAIVGLGGNQYDLDAMLIDVRLSEVPSPAQGDTFEMQAEDGEPAGTVEVIGLSKIDAHRIVRTLEVQMVQPDPDEDAP</sequence>